<comment type="caution">
    <text evidence="9">The sequence shown here is derived from an EMBL/GenBank/DDBJ whole genome shotgun (WGS) entry which is preliminary data.</text>
</comment>
<evidence type="ECO:0000259" key="7">
    <source>
        <dbReference type="Pfam" id="PF02770"/>
    </source>
</evidence>
<dbReference type="InterPro" id="IPR036250">
    <property type="entry name" value="AcylCo_DH-like_C"/>
</dbReference>
<dbReference type="InterPro" id="IPR013786">
    <property type="entry name" value="AcylCoA_DH/ox_N"/>
</dbReference>
<evidence type="ECO:0000313" key="9">
    <source>
        <dbReference type="EMBL" id="MBC8757648.1"/>
    </source>
</evidence>
<evidence type="ECO:0000256" key="5">
    <source>
        <dbReference type="RuleBase" id="RU362125"/>
    </source>
</evidence>
<dbReference type="Pfam" id="PF02771">
    <property type="entry name" value="Acyl-CoA_dh_N"/>
    <property type="match status" value="1"/>
</dbReference>
<feature type="domain" description="Acyl-CoA dehydrogenase/oxidase C-terminal" evidence="6">
    <location>
        <begin position="236"/>
        <end position="384"/>
    </location>
</feature>
<evidence type="ECO:0000259" key="8">
    <source>
        <dbReference type="Pfam" id="PF02771"/>
    </source>
</evidence>
<dbReference type="InterPro" id="IPR006089">
    <property type="entry name" value="Acyl-CoA_DH_CS"/>
</dbReference>
<accession>A0ABR7QGL2</accession>
<proteinExistence type="inferred from homology"/>
<dbReference type="EMBL" id="JACGWS010000024">
    <property type="protein sequence ID" value="MBC8757648.1"/>
    <property type="molecule type" value="Genomic_DNA"/>
</dbReference>
<dbReference type="Pfam" id="PF02770">
    <property type="entry name" value="Acyl-CoA_dh_M"/>
    <property type="match status" value="1"/>
</dbReference>
<dbReference type="PANTHER" id="PTHR43884">
    <property type="entry name" value="ACYL-COA DEHYDROGENASE"/>
    <property type="match status" value="1"/>
</dbReference>
<feature type="domain" description="Acyl-CoA oxidase/dehydrogenase middle" evidence="7">
    <location>
        <begin position="129"/>
        <end position="224"/>
    </location>
</feature>
<keyword evidence="4 5" id="KW-0274">FAD</keyword>
<keyword evidence="10" id="KW-1185">Reference proteome</keyword>
<evidence type="ECO:0000256" key="3">
    <source>
        <dbReference type="ARBA" id="ARBA00022630"/>
    </source>
</evidence>
<evidence type="ECO:0000256" key="2">
    <source>
        <dbReference type="ARBA" id="ARBA00009347"/>
    </source>
</evidence>
<keyword evidence="3 5" id="KW-0285">Flavoprotein</keyword>
<dbReference type="Gene3D" id="1.10.540.10">
    <property type="entry name" value="Acyl-CoA dehydrogenase/oxidase, N-terminal domain"/>
    <property type="match status" value="1"/>
</dbReference>
<protein>
    <submittedName>
        <fullName evidence="9">Acyl-CoA dehydrogenase family protein</fullName>
    </submittedName>
</protein>
<dbReference type="Proteomes" id="UP000619238">
    <property type="component" value="Unassembled WGS sequence"/>
</dbReference>
<dbReference type="PROSITE" id="PS00073">
    <property type="entry name" value="ACYL_COA_DH_2"/>
    <property type="match status" value="1"/>
</dbReference>
<dbReference type="Pfam" id="PF00441">
    <property type="entry name" value="Acyl-CoA_dh_1"/>
    <property type="match status" value="1"/>
</dbReference>
<dbReference type="InterPro" id="IPR037069">
    <property type="entry name" value="AcylCoA_DH/ox_N_sf"/>
</dbReference>
<dbReference type="InterPro" id="IPR006091">
    <property type="entry name" value="Acyl-CoA_Oxase/DH_mid-dom"/>
</dbReference>
<feature type="domain" description="Acyl-CoA dehydrogenase/oxidase N-terminal" evidence="8">
    <location>
        <begin position="14"/>
        <end position="124"/>
    </location>
</feature>
<dbReference type="InterPro" id="IPR046373">
    <property type="entry name" value="Acyl-CoA_Oxase/DH_mid-dom_sf"/>
</dbReference>
<comment type="similarity">
    <text evidence="2 5">Belongs to the acyl-CoA dehydrogenase family.</text>
</comment>
<evidence type="ECO:0000256" key="1">
    <source>
        <dbReference type="ARBA" id="ARBA00001974"/>
    </source>
</evidence>
<evidence type="ECO:0000259" key="6">
    <source>
        <dbReference type="Pfam" id="PF00441"/>
    </source>
</evidence>
<keyword evidence="5" id="KW-0560">Oxidoreductase</keyword>
<dbReference type="Gene3D" id="2.40.110.10">
    <property type="entry name" value="Butyryl-CoA Dehydrogenase, subunit A, domain 2"/>
    <property type="match status" value="1"/>
</dbReference>
<dbReference type="InterPro" id="IPR009075">
    <property type="entry name" value="AcylCo_DH/oxidase_C"/>
</dbReference>
<evidence type="ECO:0000313" key="10">
    <source>
        <dbReference type="Proteomes" id="UP000619238"/>
    </source>
</evidence>
<sequence>MLTDLLVNRKTYNTQNHELISLMIDDFIKRDILPFHAEWEKNGMVSREIWKLTGEQGLLCIDVPEKYGGVGFDFTFSALFIEKLGFYGITGPGFSLHSDIVANYIVNYGTETQKYTYLPEMAKGTKIGAIAMTEPNCGSDLSSITTTAVDKGSHYIINGEKTFVTNGLLCDFAIVAVKTTLHAGHEGITLVLIDSNTEGFSKGTSFKKLGMHAQDTCSLFFDNVHVKKEQVLHGEGKGFQLMMNELARERLTIAIASIGAAKGAIEETLNYTATRKAFKKPIAGFQNTQFKLAECAAQLQIHQAFIDTCTELETRRELTPESAAIAKYSASEMSNKVVDECLQLFGGYGYMWEYPISRRFADNRISKIYGGTNEIMKILIAKKLYKGLI</sequence>
<dbReference type="Gene3D" id="1.20.140.10">
    <property type="entry name" value="Butyryl-CoA Dehydrogenase, subunit A, domain 3"/>
    <property type="match status" value="1"/>
</dbReference>
<comment type="cofactor">
    <cofactor evidence="1 5">
        <name>FAD</name>
        <dbReference type="ChEBI" id="CHEBI:57692"/>
    </cofactor>
</comment>
<name>A0ABR7QGL2_9FLAO</name>
<reference evidence="9 10" key="1">
    <citation type="submission" date="2020-07" db="EMBL/GenBank/DDBJ databases">
        <title>Description of Kordia aestuariivivens sp. nov., isolated from a tidal flat.</title>
        <authorList>
            <person name="Park S."/>
            <person name="Yoon J.-H."/>
        </authorList>
    </citation>
    <scope>NUCLEOTIDE SEQUENCE [LARGE SCALE GENOMIC DNA]</scope>
    <source>
        <strain evidence="9 10">YSTF-M3</strain>
    </source>
</reference>
<organism evidence="9 10">
    <name type="scientific">Kordia aestuariivivens</name>
    <dbReference type="NCBI Taxonomy" id="2759037"/>
    <lineage>
        <taxon>Bacteria</taxon>
        <taxon>Pseudomonadati</taxon>
        <taxon>Bacteroidota</taxon>
        <taxon>Flavobacteriia</taxon>
        <taxon>Flavobacteriales</taxon>
        <taxon>Flavobacteriaceae</taxon>
        <taxon>Kordia</taxon>
    </lineage>
</organism>
<gene>
    <name evidence="9" type="ORF">H2O64_23470</name>
</gene>
<evidence type="ECO:0000256" key="4">
    <source>
        <dbReference type="ARBA" id="ARBA00022827"/>
    </source>
</evidence>
<dbReference type="InterPro" id="IPR009100">
    <property type="entry name" value="AcylCoA_DH/oxidase_NM_dom_sf"/>
</dbReference>
<dbReference type="PANTHER" id="PTHR43884:SF12">
    <property type="entry name" value="ISOVALERYL-COA DEHYDROGENASE, MITOCHONDRIAL-RELATED"/>
    <property type="match status" value="1"/>
</dbReference>
<dbReference type="SUPFAM" id="SSF56645">
    <property type="entry name" value="Acyl-CoA dehydrogenase NM domain-like"/>
    <property type="match status" value="1"/>
</dbReference>
<dbReference type="SUPFAM" id="SSF47203">
    <property type="entry name" value="Acyl-CoA dehydrogenase C-terminal domain-like"/>
    <property type="match status" value="1"/>
</dbReference>
<dbReference type="RefSeq" id="WP_187564690.1">
    <property type="nucleotide sequence ID" value="NZ_JACGWS010000024.1"/>
</dbReference>